<dbReference type="NCBIfam" id="TIGR04183">
    <property type="entry name" value="Por_Secre_tail"/>
    <property type="match status" value="1"/>
</dbReference>
<reference evidence="3 4" key="1">
    <citation type="submission" date="2022-07" db="EMBL/GenBank/DDBJ databases">
        <title>Fecal culturing of patients with breast cancer.</title>
        <authorList>
            <person name="Teng N.M.Y."/>
            <person name="Kiu R."/>
            <person name="Evans R."/>
            <person name="Baker D.J."/>
            <person name="Zenner C."/>
            <person name="Robinson S.D."/>
            <person name="Hall L.J."/>
        </authorList>
    </citation>
    <scope>NUCLEOTIDE SEQUENCE [LARGE SCALE GENOMIC DNA]</scope>
    <source>
        <strain evidence="3 4">LH1063</strain>
    </source>
</reference>
<keyword evidence="4" id="KW-1185">Reference proteome</keyword>
<keyword evidence="1" id="KW-0732">Signal</keyword>
<dbReference type="RefSeq" id="WP_255027209.1">
    <property type="nucleotide sequence ID" value="NZ_JANDHW010000006.1"/>
</dbReference>
<protein>
    <submittedName>
        <fullName evidence="3">DUF5689 domain-containing protein</fullName>
    </submittedName>
</protein>
<dbReference type="Proteomes" id="UP001205603">
    <property type="component" value="Unassembled WGS sequence"/>
</dbReference>
<dbReference type="Pfam" id="PF19910">
    <property type="entry name" value="DUF6383"/>
    <property type="match status" value="1"/>
</dbReference>
<evidence type="ECO:0000313" key="4">
    <source>
        <dbReference type="Proteomes" id="UP001205603"/>
    </source>
</evidence>
<evidence type="ECO:0000313" key="3">
    <source>
        <dbReference type="EMBL" id="MCP9611997.1"/>
    </source>
</evidence>
<feature type="domain" description="DUF6383" evidence="2">
    <location>
        <begin position="482"/>
        <end position="547"/>
    </location>
</feature>
<dbReference type="Gene3D" id="2.60.40.10">
    <property type="entry name" value="Immunoglobulins"/>
    <property type="match status" value="1"/>
</dbReference>
<dbReference type="InterPro" id="IPR045963">
    <property type="entry name" value="DUF6383"/>
</dbReference>
<gene>
    <name evidence="3" type="ORF">NMU02_07835</name>
</gene>
<sequence>MKNFTRITGLISLFCALAFIGNAQTYLIDENFQSWTEHKSYSTFTQEVTGAGTYNATQCMNFATGNPNGTTLGECSEGYLQMNNTKSSTLVLPEVASIGDITIGIISSSASGTRTVKITNNANGDEVATFVYDCAANNKTGKLYTETVNIKTPVTLKIEVIGATYIHDLKISQYEAPTVPTLTVAENLDFETQYVGSSTPKTLNIKGDQLTDSEFNYTVTGDAFSGSGTITAAELTSETGKDIEITFAPTEVKSYTGTVTITSAVDFAGDKAVTIALTGNGKATPTEVATIAAMKEAFETNPDQEFSLTGKPVVTFVSPDYTHAKYIQDATGNLLIFDREGIITGEYAVGDEIGNLKGTLSIYNGMMQFAPLADAVKGESGKTVTPQEKIPADITADDAAALVLIKNVEIDATGNWAKGQSYNLKNIASPVIRTQYDDMPYIGQPIPAEAQDITGVVLVFNTTIQLVPQSFVTSIPGSIETSDINTLKVYASNGTVYVNAPAGSNIEVYNILGQIVAQTTAIDGLTTISIQKAQKGIYLVKVGNKTQSVKL</sequence>
<dbReference type="EMBL" id="JANDHW010000006">
    <property type="protein sequence ID" value="MCP9611997.1"/>
    <property type="molecule type" value="Genomic_DNA"/>
</dbReference>
<organism evidence="3 4">
    <name type="scientific">Coprobacter tertius</name>
    <dbReference type="NCBI Taxonomy" id="2944915"/>
    <lineage>
        <taxon>Bacteria</taxon>
        <taxon>Pseudomonadati</taxon>
        <taxon>Bacteroidota</taxon>
        <taxon>Bacteroidia</taxon>
        <taxon>Bacteroidales</taxon>
        <taxon>Barnesiellaceae</taxon>
        <taxon>Coprobacter</taxon>
    </lineage>
</organism>
<accession>A0ABT1MH95</accession>
<evidence type="ECO:0000259" key="2">
    <source>
        <dbReference type="Pfam" id="PF19910"/>
    </source>
</evidence>
<comment type="caution">
    <text evidence="3">The sequence shown here is derived from an EMBL/GenBank/DDBJ whole genome shotgun (WGS) entry which is preliminary data.</text>
</comment>
<dbReference type="InterPro" id="IPR013783">
    <property type="entry name" value="Ig-like_fold"/>
</dbReference>
<feature type="signal peptide" evidence="1">
    <location>
        <begin position="1"/>
        <end position="25"/>
    </location>
</feature>
<feature type="chain" id="PRO_5045446226" evidence="1">
    <location>
        <begin position="26"/>
        <end position="551"/>
    </location>
</feature>
<evidence type="ECO:0000256" key="1">
    <source>
        <dbReference type="SAM" id="SignalP"/>
    </source>
</evidence>
<proteinExistence type="predicted"/>
<dbReference type="InterPro" id="IPR026444">
    <property type="entry name" value="Secre_tail"/>
</dbReference>
<name>A0ABT1MH95_9BACT</name>